<accession>A0ABN0V272</accession>
<protein>
    <submittedName>
        <fullName evidence="1">Uncharacterized protein</fullName>
    </submittedName>
</protein>
<sequence length="101" mass="10280">MAVLGEVRVIDRFRTGSGGLRVTLAWSARVRGAAAEGSGGGVVRHGVPYAGPAEDCACVRHECGGLVPVSWCADHGIATAPVMECHPGGGLRCTALAARRA</sequence>
<organism evidence="1 2">
    <name type="scientific">Streptomyces polychromogenes</name>
    <dbReference type="NCBI Taxonomy" id="67342"/>
    <lineage>
        <taxon>Bacteria</taxon>
        <taxon>Bacillati</taxon>
        <taxon>Actinomycetota</taxon>
        <taxon>Actinomycetes</taxon>
        <taxon>Kitasatosporales</taxon>
        <taxon>Streptomycetaceae</taxon>
        <taxon>Streptomyces</taxon>
    </lineage>
</organism>
<dbReference type="EMBL" id="BAAABV010000005">
    <property type="protein sequence ID" value="GAA0271057.1"/>
    <property type="molecule type" value="Genomic_DNA"/>
</dbReference>
<proteinExistence type="predicted"/>
<comment type="caution">
    <text evidence="1">The sequence shown here is derived from an EMBL/GenBank/DDBJ whole genome shotgun (WGS) entry which is preliminary data.</text>
</comment>
<reference evidence="1 2" key="1">
    <citation type="journal article" date="2019" name="Int. J. Syst. Evol. Microbiol.">
        <title>The Global Catalogue of Microorganisms (GCM) 10K type strain sequencing project: providing services to taxonomists for standard genome sequencing and annotation.</title>
        <authorList>
            <consortium name="The Broad Institute Genomics Platform"/>
            <consortium name="The Broad Institute Genome Sequencing Center for Infectious Disease"/>
            <person name="Wu L."/>
            <person name="Ma J."/>
        </authorList>
    </citation>
    <scope>NUCLEOTIDE SEQUENCE [LARGE SCALE GENOMIC DNA]</scope>
    <source>
        <strain evidence="1 2">JCM 4505</strain>
    </source>
</reference>
<evidence type="ECO:0000313" key="1">
    <source>
        <dbReference type="EMBL" id="GAA0271057.1"/>
    </source>
</evidence>
<gene>
    <name evidence="1" type="ORF">GCM10010302_05790</name>
</gene>
<evidence type="ECO:0000313" key="2">
    <source>
        <dbReference type="Proteomes" id="UP001501867"/>
    </source>
</evidence>
<keyword evidence="2" id="KW-1185">Reference proteome</keyword>
<name>A0ABN0V272_9ACTN</name>
<dbReference type="Proteomes" id="UP001501867">
    <property type="component" value="Unassembled WGS sequence"/>
</dbReference>